<dbReference type="EMBL" id="MHCP01000019">
    <property type="protein sequence ID" value="OGY23877.1"/>
    <property type="molecule type" value="Genomic_DNA"/>
</dbReference>
<protein>
    <recommendedName>
        <fullName evidence="8">Iron transporter</fullName>
    </recommendedName>
</protein>
<organism evidence="6 7">
    <name type="scientific">Candidatus Woykebacteria bacterium RBG_13_40_15</name>
    <dbReference type="NCBI Taxonomy" id="1802593"/>
    <lineage>
        <taxon>Bacteria</taxon>
        <taxon>Candidatus Woykeibacteriota</taxon>
    </lineage>
</organism>
<evidence type="ECO:0000256" key="3">
    <source>
        <dbReference type="ARBA" id="ARBA00022989"/>
    </source>
</evidence>
<dbReference type="Pfam" id="PF01988">
    <property type="entry name" value="VIT1"/>
    <property type="match status" value="1"/>
</dbReference>
<dbReference type="Proteomes" id="UP000176631">
    <property type="component" value="Unassembled WGS sequence"/>
</dbReference>
<dbReference type="InterPro" id="IPR008217">
    <property type="entry name" value="Ccc1_fam"/>
</dbReference>
<dbReference type="AlphaFoldDB" id="A0A1G1W940"/>
<sequence>MLFNNPEALDRNSHKTPSSLRDIVLGGQDGIVNTLGVLLGIAIASNDLRIIFAGGLAAAFAESVSMAAVAYTSTVAQHSLYEGELAKERRHIKEIPEKEREEIREFFRQKGFSGNLLEDAVKTVTAREEIWLKEMMKFEFALEPIGKKKAVISSAVVGLAAIIGSLLPLIPFLFVPISNISIIVAIWASLVVSAIALFIIGVYKAQTTIGDWKKSGLEMAAIGTLSALVGFFIGYLFKTPAVS</sequence>
<dbReference type="GO" id="GO:0005384">
    <property type="term" value="F:manganese ion transmembrane transporter activity"/>
    <property type="evidence" value="ECO:0007669"/>
    <property type="project" value="InterPro"/>
</dbReference>
<dbReference type="GO" id="GO:0030026">
    <property type="term" value="P:intracellular manganese ion homeostasis"/>
    <property type="evidence" value="ECO:0007669"/>
    <property type="project" value="InterPro"/>
</dbReference>
<comment type="subcellular location">
    <subcellularLocation>
        <location evidence="1">Endomembrane system</location>
        <topology evidence="1">Multi-pass membrane protein</topology>
    </subcellularLocation>
</comment>
<keyword evidence="2 5" id="KW-0812">Transmembrane</keyword>
<keyword evidence="3 5" id="KW-1133">Transmembrane helix</keyword>
<accession>A0A1G1W940</accession>
<feature type="transmembrane region" description="Helical" evidence="5">
    <location>
        <begin position="50"/>
        <end position="71"/>
    </location>
</feature>
<proteinExistence type="predicted"/>
<evidence type="ECO:0000256" key="5">
    <source>
        <dbReference type="SAM" id="Phobius"/>
    </source>
</evidence>
<dbReference type="GO" id="GO:0012505">
    <property type="term" value="C:endomembrane system"/>
    <property type="evidence" value="ECO:0007669"/>
    <property type="project" value="UniProtKB-SubCell"/>
</dbReference>
<feature type="transmembrane region" description="Helical" evidence="5">
    <location>
        <begin position="215"/>
        <end position="237"/>
    </location>
</feature>
<reference evidence="6 7" key="1">
    <citation type="journal article" date="2016" name="Nat. Commun.">
        <title>Thousands of microbial genomes shed light on interconnected biogeochemical processes in an aquifer system.</title>
        <authorList>
            <person name="Anantharaman K."/>
            <person name="Brown C.T."/>
            <person name="Hug L.A."/>
            <person name="Sharon I."/>
            <person name="Castelle C.J."/>
            <person name="Probst A.J."/>
            <person name="Thomas B.C."/>
            <person name="Singh A."/>
            <person name="Wilkins M.J."/>
            <person name="Karaoz U."/>
            <person name="Brodie E.L."/>
            <person name="Williams K.H."/>
            <person name="Hubbard S.S."/>
            <person name="Banfield J.F."/>
        </authorList>
    </citation>
    <scope>NUCLEOTIDE SEQUENCE [LARGE SCALE GENOMIC DNA]</scope>
</reference>
<feature type="transmembrane region" description="Helical" evidence="5">
    <location>
        <begin position="150"/>
        <end position="174"/>
    </location>
</feature>
<evidence type="ECO:0000313" key="6">
    <source>
        <dbReference type="EMBL" id="OGY23877.1"/>
    </source>
</evidence>
<evidence type="ECO:0000256" key="2">
    <source>
        <dbReference type="ARBA" id="ARBA00022692"/>
    </source>
</evidence>
<evidence type="ECO:0008006" key="8">
    <source>
        <dbReference type="Google" id="ProtNLM"/>
    </source>
</evidence>
<feature type="transmembrane region" description="Helical" evidence="5">
    <location>
        <begin position="180"/>
        <end position="203"/>
    </location>
</feature>
<evidence type="ECO:0000313" key="7">
    <source>
        <dbReference type="Proteomes" id="UP000176631"/>
    </source>
</evidence>
<evidence type="ECO:0000256" key="1">
    <source>
        <dbReference type="ARBA" id="ARBA00004127"/>
    </source>
</evidence>
<name>A0A1G1W940_9BACT</name>
<keyword evidence="4 5" id="KW-0472">Membrane</keyword>
<comment type="caution">
    <text evidence="6">The sequence shown here is derived from an EMBL/GenBank/DDBJ whole genome shotgun (WGS) entry which is preliminary data.</text>
</comment>
<dbReference type="STRING" id="1802593.A2172_05070"/>
<dbReference type="PANTHER" id="PTHR31851">
    <property type="entry name" value="FE(2+)/MN(2+) TRANSPORTER PCL1"/>
    <property type="match status" value="1"/>
</dbReference>
<gene>
    <name evidence="6" type="ORF">A2172_05070</name>
</gene>
<evidence type="ECO:0000256" key="4">
    <source>
        <dbReference type="ARBA" id="ARBA00023136"/>
    </source>
</evidence>